<accession>A0ABP8Z1C1</accession>
<evidence type="ECO:0000256" key="2">
    <source>
        <dbReference type="ARBA" id="ARBA00022448"/>
    </source>
</evidence>
<comment type="caution">
    <text evidence="8">The sequence shown here is derived from an EMBL/GenBank/DDBJ whole genome shotgun (WGS) entry which is preliminary data.</text>
</comment>
<evidence type="ECO:0000256" key="1">
    <source>
        <dbReference type="ARBA" id="ARBA00001927"/>
    </source>
</evidence>
<dbReference type="EMBL" id="BAABKN010000019">
    <property type="protein sequence ID" value="GAA4743645.1"/>
    <property type="molecule type" value="Genomic_DNA"/>
</dbReference>
<evidence type="ECO:0000256" key="6">
    <source>
        <dbReference type="ARBA" id="ARBA00023014"/>
    </source>
</evidence>
<reference evidence="9" key="1">
    <citation type="journal article" date="2019" name="Int. J. Syst. Evol. Microbiol.">
        <title>The Global Catalogue of Microorganisms (GCM) 10K type strain sequencing project: providing services to taxonomists for standard genome sequencing and annotation.</title>
        <authorList>
            <consortium name="The Broad Institute Genomics Platform"/>
            <consortium name="The Broad Institute Genome Sequencing Center for Infectious Disease"/>
            <person name="Wu L."/>
            <person name="Ma J."/>
        </authorList>
    </citation>
    <scope>NUCLEOTIDE SEQUENCE [LARGE SCALE GENOMIC DNA]</scope>
    <source>
        <strain evidence="9">JCM 18532</strain>
    </source>
</reference>
<keyword evidence="2" id="KW-0813">Transport</keyword>
<dbReference type="Gene3D" id="3.30.70.20">
    <property type="match status" value="1"/>
</dbReference>
<dbReference type="Proteomes" id="UP001499882">
    <property type="component" value="Unassembled WGS sequence"/>
</dbReference>
<organism evidence="8 9">
    <name type="scientific">Nocardioides endophyticus</name>
    <dbReference type="NCBI Taxonomy" id="1353775"/>
    <lineage>
        <taxon>Bacteria</taxon>
        <taxon>Bacillati</taxon>
        <taxon>Actinomycetota</taxon>
        <taxon>Actinomycetes</taxon>
        <taxon>Propionibacteriales</taxon>
        <taxon>Nocardioidaceae</taxon>
        <taxon>Nocardioides</taxon>
    </lineage>
</organism>
<keyword evidence="9" id="KW-1185">Reference proteome</keyword>
<evidence type="ECO:0000313" key="9">
    <source>
        <dbReference type="Proteomes" id="UP001499882"/>
    </source>
</evidence>
<dbReference type="Pfam" id="PF13459">
    <property type="entry name" value="Fer4_15"/>
    <property type="match status" value="1"/>
</dbReference>
<sequence length="77" mass="8224">MSETTTSTDGGLRYVLDRDLCAGHGRCYALAPESFESDDVGYGLTKDVVHPADRLTAMEAVAMACPEEAITVEKVDA</sequence>
<protein>
    <recommendedName>
        <fullName evidence="10">Ferredoxin</fullName>
    </recommendedName>
</protein>
<evidence type="ECO:0008006" key="10">
    <source>
        <dbReference type="Google" id="ProtNLM"/>
    </source>
</evidence>
<keyword evidence="6" id="KW-0411">Iron-sulfur</keyword>
<keyword evidence="7" id="KW-0003">3Fe-4S</keyword>
<name>A0ABP8Z1C1_9ACTN</name>
<keyword evidence="4" id="KW-0249">Electron transport</keyword>
<dbReference type="RefSeq" id="WP_345527671.1">
    <property type="nucleotide sequence ID" value="NZ_BAABKN010000019.1"/>
</dbReference>
<proteinExistence type="predicted"/>
<gene>
    <name evidence="8" type="ORF">GCM10023350_30470</name>
</gene>
<evidence type="ECO:0000313" key="8">
    <source>
        <dbReference type="EMBL" id="GAA4743645.1"/>
    </source>
</evidence>
<evidence type="ECO:0000256" key="3">
    <source>
        <dbReference type="ARBA" id="ARBA00022723"/>
    </source>
</evidence>
<keyword evidence="5" id="KW-0408">Iron</keyword>
<comment type="cofactor">
    <cofactor evidence="1">
        <name>[3Fe-4S] cluster</name>
        <dbReference type="ChEBI" id="CHEBI:21137"/>
    </cofactor>
</comment>
<evidence type="ECO:0000256" key="4">
    <source>
        <dbReference type="ARBA" id="ARBA00022982"/>
    </source>
</evidence>
<dbReference type="SUPFAM" id="SSF54862">
    <property type="entry name" value="4Fe-4S ferredoxins"/>
    <property type="match status" value="1"/>
</dbReference>
<evidence type="ECO:0000256" key="5">
    <source>
        <dbReference type="ARBA" id="ARBA00023004"/>
    </source>
</evidence>
<keyword evidence="3" id="KW-0479">Metal-binding</keyword>
<dbReference type="InterPro" id="IPR051269">
    <property type="entry name" value="Fe-S_cluster_ET"/>
</dbReference>
<evidence type="ECO:0000256" key="7">
    <source>
        <dbReference type="ARBA" id="ARBA00023291"/>
    </source>
</evidence>
<dbReference type="PANTHER" id="PTHR36923">
    <property type="entry name" value="FERREDOXIN"/>
    <property type="match status" value="1"/>
</dbReference>
<dbReference type="PANTHER" id="PTHR36923:SF3">
    <property type="entry name" value="FERREDOXIN"/>
    <property type="match status" value="1"/>
</dbReference>